<gene>
    <name evidence="1" type="ORF">GR702_16085</name>
</gene>
<dbReference type="EMBL" id="WVTD01000013">
    <property type="protein sequence ID" value="MYL99288.1"/>
    <property type="molecule type" value="Genomic_DNA"/>
</dbReference>
<dbReference type="AlphaFoldDB" id="A0A7X4GIN0"/>
<reference evidence="1 2" key="1">
    <citation type="submission" date="2019-12" db="EMBL/GenBank/DDBJ databases">
        <authorList>
            <person name="Feng G."/>
            <person name="Zhu H."/>
        </authorList>
    </citation>
    <scope>NUCLEOTIDE SEQUENCE [LARGE SCALE GENOMIC DNA]</scope>
    <source>
        <strain evidence="1 2">FGD1</strain>
    </source>
</reference>
<name>A0A7X4GIN0_9SPHN</name>
<accession>A0A7X4GIN0</accession>
<protein>
    <recommendedName>
        <fullName evidence="3">Flagellar FliJ protein</fullName>
    </recommendedName>
</protein>
<organism evidence="1 2">
    <name type="scientific">Novosphingobium silvae</name>
    <dbReference type="NCBI Taxonomy" id="2692619"/>
    <lineage>
        <taxon>Bacteria</taxon>
        <taxon>Pseudomonadati</taxon>
        <taxon>Pseudomonadota</taxon>
        <taxon>Alphaproteobacteria</taxon>
        <taxon>Sphingomonadales</taxon>
        <taxon>Sphingomonadaceae</taxon>
        <taxon>Novosphingobium</taxon>
    </lineage>
</organism>
<dbReference type="Gene3D" id="1.10.287.1700">
    <property type="match status" value="1"/>
</dbReference>
<dbReference type="RefSeq" id="WP_160986790.1">
    <property type="nucleotide sequence ID" value="NZ_WVTD01000013.1"/>
</dbReference>
<comment type="caution">
    <text evidence="1">The sequence shown here is derived from an EMBL/GenBank/DDBJ whole genome shotgun (WGS) entry which is preliminary data.</text>
</comment>
<dbReference type="Proteomes" id="UP000465810">
    <property type="component" value="Unassembled WGS sequence"/>
</dbReference>
<proteinExistence type="predicted"/>
<sequence>MKTPYDAALRVRQRELEGMSNAIRTEAGTLAELERAQGHVRAMLADEADLAAGDIALSSPAWLARVRGQQRDIDGRRAASQARIDKLRDMATDAYGTLRGIETAAEGFRAERSRAETAAEQGLVDDLGAVAFLRARREAGR</sequence>
<evidence type="ECO:0000313" key="2">
    <source>
        <dbReference type="Proteomes" id="UP000465810"/>
    </source>
</evidence>
<keyword evidence="2" id="KW-1185">Reference proteome</keyword>
<evidence type="ECO:0000313" key="1">
    <source>
        <dbReference type="EMBL" id="MYL99288.1"/>
    </source>
</evidence>
<dbReference type="InterPro" id="IPR053716">
    <property type="entry name" value="Flag_assembly_chemotaxis_eff"/>
</dbReference>
<evidence type="ECO:0008006" key="3">
    <source>
        <dbReference type="Google" id="ProtNLM"/>
    </source>
</evidence>